<proteinExistence type="predicted"/>
<evidence type="ECO:0000313" key="3">
    <source>
        <dbReference type="EMBL" id="ONM58861.1"/>
    </source>
</evidence>
<dbReference type="InParanoid" id="A0A1D6IH82"/>
<feature type="chain" id="PRO_5010805324" evidence="2">
    <location>
        <begin position="25"/>
        <end position="91"/>
    </location>
</feature>
<dbReference type="EMBL" id="CM007650">
    <property type="protein sequence ID" value="ONM58861.1"/>
    <property type="molecule type" value="Genomic_DNA"/>
</dbReference>
<evidence type="ECO:0000256" key="1">
    <source>
        <dbReference type="SAM" id="MobiDB-lite"/>
    </source>
</evidence>
<name>A0A1D6IH82_MAIZE</name>
<protein>
    <submittedName>
        <fullName evidence="3">Uncharacterized protein</fullName>
    </submittedName>
</protein>
<dbReference type="SUPFAM" id="SSF101148">
    <property type="entry name" value="Plant invertase/pectin methylesterase inhibitor"/>
    <property type="match status" value="1"/>
</dbReference>
<dbReference type="InterPro" id="IPR035513">
    <property type="entry name" value="Invertase/methylesterase_inhib"/>
</dbReference>
<feature type="region of interest" description="Disordered" evidence="1">
    <location>
        <begin position="61"/>
        <end position="81"/>
    </location>
</feature>
<sequence length="91" mass="9421">MARPCSSSSAAARLLLLFVAVAAALQATVVAPPVASGFIRKSCRATQYPSVCEHSLAAYGGSPPPRGLARGPRSGSVRVRGPPVRLPVRIR</sequence>
<accession>A0A1D6IH82</accession>
<feature type="signal peptide" evidence="2">
    <location>
        <begin position="1"/>
        <end position="24"/>
    </location>
</feature>
<reference evidence="3" key="1">
    <citation type="submission" date="2015-12" db="EMBL/GenBank/DDBJ databases">
        <title>Update maize B73 reference genome by single molecule sequencing technologies.</title>
        <authorList>
            <consortium name="Maize Genome Sequencing Project"/>
            <person name="Ware D."/>
        </authorList>
    </citation>
    <scope>NUCLEOTIDE SEQUENCE [LARGE SCALE GENOMIC DNA]</scope>
    <source>
        <tissue evidence="3">Seedling</tissue>
    </source>
</reference>
<feature type="compositionally biased region" description="Low complexity" evidence="1">
    <location>
        <begin position="70"/>
        <end position="81"/>
    </location>
</feature>
<evidence type="ECO:0000256" key="2">
    <source>
        <dbReference type="SAM" id="SignalP"/>
    </source>
</evidence>
<organism evidence="3">
    <name type="scientific">Zea mays</name>
    <name type="common">Maize</name>
    <dbReference type="NCBI Taxonomy" id="4577"/>
    <lineage>
        <taxon>Eukaryota</taxon>
        <taxon>Viridiplantae</taxon>
        <taxon>Streptophyta</taxon>
        <taxon>Embryophyta</taxon>
        <taxon>Tracheophyta</taxon>
        <taxon>Spermatophyta</taxon>
        <taxon>Magnoliopsida</taxon>
        <taxon>Liliopsida</taxon>
        <taxon>Poales</taxon>
        <taxon>Poaceae</taxon>
        <taxon>PACMAD clade</taxon>
        <taxon>Panicoideae</taxon>
        <taxon>Andropogonodae</taxon>
        <taxon>Andropogoneae</taxon>
        <taxon>Tripsacinae</taxon>
        <taxon>Zea</taxon>
    </lineage>
</organism>
<keyword evidence="2" id="KW-0732">Signal</keyword>
<dbReference type="AlphaFoldDB" id="A0A1D6IH82"/>
<gene>
    <name evidence="3" type="ORF">ZEAMMB73_Zm00001d021848</name>
</gene>